<reference evidence="3" key="1">
    <citation type="journal article" date="2019" name="Int. J. Syst. Evol. Microbiol.">
        <title>The Global Catalogue of Microorganisms (GCM) 10K type strain sequencing project: providing services to taxonomists for standard genome sequencing and annotation.</title>
        <authorList>
            <consortium name="The Broad Institute Genomics Platform"/>
            <consortium name="The Broad Institute Genome Sequencing Center for Infectious Disease"/>
            <person name="Wu L."/>
            <person name="Ma J."/>
        </authorList>
    </citation>
    <scope>NUCLEOTIDE SEQUENCE [LARGE SCALE GENOMIC DNA]</scope>
    <source>
        <strain evidence="3">CGMCC 4.1530</strain>
    </source>
</reference>
<evidence type="ECO:0000256" key="1">
    <source>
        <dbReference type="SAM" id="SignalP"/>
    </source>
</evidence>
<gene>
    <name evidence="2" type="ORF">ACFP73_15055</name>
</gene>
<dbReference type="EMBL" id="JBHSUC010000027">
    <property type="protein sequence ID" value="MFC6363385.1"/>
    <property type="molecule type" value="Genomic_DNA"/>
</dbReference>
<keyword evidence="1" id="KW-0732">Signal</keyword>
<feature type="chain" id="PRO_5047540554" evidence="1">
    <location>
        <begin position="21"/>
        <end position="341"/>
    </location>
</feature>
<keyword evidence="3" id="KW-1185">Reference proteome</keyword>
<organism evidence="2 3">
    <name type="scientific">Tatumella punctata</name>
    <dbReference type="NCBI Taxonomy" id="399969"/>
    <lineage>
        <taxon>Bacteria</taxon>
        <taxon>Pseudomonadati</taxon>
        <taxon>Pseudomonadota</taxon>
        <taxon>Gammaproteobacteria</taxon>
        <taxon>Enterobacterales</taxon>
        <taxon>Erwiniaceae</taxon>
        <taxon>Tatumella</taxon>
    </lineage>
</organism>
<protein>
    <submittedName>
        <fullName evidence="2">DUF1176 domain-containing protein</fullName>
    </submittedName>
</protein>
<dbReference type="Proteomes" id="UP001596215">
    <property type="component" value="Unassembled WGS sequence"/>
</dbReference>
<proteinExistence type="predicted"/>
<feature type="signal peptide" evidence="1">
    <location>
        <begin position="1"/>
        <end position="20"/>
    </location>
</feature>
<accession>A0ABW1VT00</accession>
<sequence length="341" mass="38320">MQLSKVFLSLLFIFIAASSAAQPLQATFSDWELSCDNAGDCQGRNIDRGAGLVVSFFRPSGQGSIRWLHIDYHPKTPEREKEQQVLAQRLLIDHTAWPYTHVRSAPETLQTEHPETAQQLLTVLSRAVRLSVTDNPSRGLSLTSLPDFLSKAAQIQARISRETTPRLPTPQTLVVTPPYRVPAPLSDSEISYFMNFGISQISQQTCPLAPVYRQIKVAPLTDHQVLLLVSCETAAYNTFYQAYLVSRQAPVFARRLMFRLPFSPLWPTGADFELTNVGYDPQTGILTTALWGRPLADCGTVSRWQFNGQRFVLTRFASESVCDRWNFSRSWPVLWTTDPAG</sequence>
<dbReference type="InterPro" id="IPR009560">
    <property type="entry name" value="DUF1176"/>
</dbReference>
<evidence type="ECO:0000313" key="2">
    <source>
        <dbReference type="EMBL" id="MFC6363385.1"/>
    </source>
</evidence>
<dbReference type="Pfam" id="PF06674">
    <property type="entry name" value="DUF1176"/>
    <property type="match status" value="1"/>
</dbReference>
<name>A0ABW1VT00_9GAMM</name>
<dbReference type="RefSeq" id="WP_212709276.1">
    <property type="nucleotide sequence ID" value="NZ_BAAAFW010000035.1"/>
</dbReference>
<evidence type="ECO:0000313" key="3">
    <source>
        <dbReference type="Proteomes" id="UP001596215"/>
    </source>
</evidence>
<comment type="caution">
    <text evidence="2">The sequence shown here is derived from an EMBL/GenBank/DDBJ whole genome shotgun (WGS) entry which is preliminary data.</text>
</comment>